<comment type="similarity">
    <text evidence="3 10 13">Belongs to the IPP transferase family.</text>
</comment>
<dbReference type="Pfam" id="PF01715">
    <property type="entry name" value="IPPT"/>
    <property type="match status" value="1"/>
</dbReference>
<dbReference type="PATRIC" id="fig|1618387.3.peg.1193"/>
<keyword evidence="6 10" id="KW-0547">Nucleotide-binding</keyword>
<comment type="subunit">
    <text evidence="10">Monomer.</text>
</comment>
<evidence type="ECO:0000256" key="2">
    <source>
        <dbReference type="ARBA" id="ARBA00003213"/>
    </source>
</evidence>
<dbReference type="InterPro" id="IPR039657">
    <property type="entry name" value="Dimethylallyltransferase"/>
</dbReference>
<comment type="catalytic activity">
    <reaction evidence="9 10 11">
        <text>adenosine(37) in tRNA + dimethylallyl diphosphate = N(6)-dimethylallyladenosine(37) in tRNA + diphosphate</text>
        <dbReference type="Rhea" id="RHEA:26482"/>
        <dbReference type="Rhea" id="RHEA-COMP:10162"/>
        <dbReference type="Rhea" id="RHEA-COMP:10375"/>
        <dbReference type="ChEBI" id="CHEBI:33019"/>
        <dbReference type="ChEBI" id="CHEBI:57623"/>
        <dbReference type="ChEBI" id="CHEBI:74411"/>
        <dbReference type="ChEBI" id="CHEBI:74415"/>
        <dbReference type="EC" id="2.5.1.75"/>
    </reaction>
</comment>
<dbReference type="EC" id="2.5.1.75" evidence="10"/>
<dbReference type="EMBL" id="LCIH01000019">
    <property type="protein sequence ID" value="KKT51005.1"/>
    <property type="molecule type" value="Genomic_DNA"/>
</dbReference>
<evidence type="ECO:0000313" key="14">
    <source>
        <dbReference type="EMBL" id="KKT51005.1"/>
    </source>
</evidence>
<organism evidence="14 15">
    <name type="scientific">Candidatus Collierbacteria bacterium GW2011_GWB2_44_22</name>
    <dbReference type="NCBI Taxonomy" id="1618387"/>
    <lineage>
        <taxon>Bacteria</taxon>
        <taxon>Candidatus Collieribacteriota</taxon>
    </lineage>
</organism>
<keyword evidence="7 10" id="KW-0067">ATP-binding</keyword>
<dbReference type="NCBIfam" id="TIGR00174">
    <property type="entry name" value="miaA"/>
    <property type="match status" value="1"/>
</dbReference>
<dbReference type="Proteomes" id="UP000034006">
    <property type="component" value="Unassembled WGS sequence"/>
</dbReference>
<keyword evidence="4 10" id="KW-0808">Transferase</keyword>
<comment type="function">
    <text evidence="2 10 12">Catalyzes the transfer of a dimethylallyl group onto the adenine at position 37 in tRNAs that read codons beginning with uridine, leading to the formation of N6-(dimethylallyl)adenosine (i(6)A).</text>
</comment>
<evidence type="ECO:0000256" key="6">
    <source>
        <dbReference type="ARBA" id="ARBA00022741"/>
    </source>
</evidence>
<protein>
    <recommendedName>
        <fullName evidence="10">tRNA dimethylallyltransferase</fullName>
        <ecNumber evidence="10">2.5.1.75</ecNumber>
    </recommendedName>
    <alternativeName>
        <fullName evidence="10">Dimethylallyl diphosphate:tRNA dimethylallyltransferase</fullName>
        <shortName evidence="10">DMAPP:tRNA dimethylallyltransferase</shortName>
        <shortName evidence="10">DMATase</shortName>
    </alternativeName>
    <alternativeName>
        <fullName evidence="10">Isopentenyl-diphosphate:tRNA isopentenyltransferase</fullName>
        <shortName evidence="10">IPP transferase</shortName>
        <shortName evidence="10">IPPT</shortName>
        <shortName evidence="10">IPTase</shortName>
    </alternativeName>
</protein>
<keyword evidence="5 10" id="KW-0819">tRNA processing</keyword>
<dbReference type="STRING" id="1618387.UW44_C0019G0004"/>
<evidence type="ECO:0000256" key="11">
    <source>
        <dbReference type="RuleBase" id="RU003783"/>
    </source>
</evidence>
<proteinExistence type="inferred from homology"/>
<evidence type="ECO:0000256" key="13">
    <source>
        <dbReference type="RuleBase" id="RU003785"/>
    </source>
</evidence>
<dbReference type="PANTHER" id="PTHR11088">
    <property type="entry name" value="TRNA DIMETHYLALLYLTRANSFERASE"/>
    <property type="match status" value="1"/>
</dbReference>
<dbReference type="GO" id="GO:0052381">
    <property type="term" value="F:tRNA dimethylallyltransferase activity"/>
    <property type="evidence" value="ECO:0007669"/>
    <property type="project" value="UniProtKB-UniRule"/>
</dbReference>
<feature type="binding site" evidence="10">
    <location>
        <begin position="13"/>
        <end position="20"/>
    </location>
    <ligand>
        <name>ATP</name>
        <dbReference type="ChEBI" id="CHEBI:30616"/>
    </ligand>
</feature>
<comment type="caution">
    <text evidence="10">Lacks conserved residue(s) required for the propagation of feature annotation.</text>
</comment>
<comment type="cofactor">
    <cofactor evidence="1 10">
        <name>Mg(2+)</name>
        <dbReference type="ChEBI" id="CHEBI:18420"/>
    </cofactor>
</comment>
<name>A0A0G1HVM3_9BACT</name>
<accession>A0A0G1HVM3</accession>
<evidence type="ECO:0000256" key="3">
    <source>
        <dbReference type="ARBA" id="ARBA00005842"/>
    </source>
</evidence>
<feature type="binding site" evidence="10">
    <location>
        <begin position="15"/>
        <end position="20"/>
    </location>
    <ligand>
        <name>substrate</name>
    </ligand>
</feature>
<feature type="site" description="Interaction with substrate tRNA" evidence="10">
    <location>
        <position position="115"/>
    </location>
</feature>
<dbReference type="AlphaFoldDB" id="A0A0G1HVM3"/>
<dbReference type="InterPro" id="IPR018022">
    <property type="entry name" value="IPT"/>
</dbReference>
<sequence length="333" mass="37476">MPNPTTNILVICGPTASGKTSLALSVASCLRSEIRDLKSPSVNILSADSRQIYKGLDIVTGKDIPADLPPNISLLGLDLVEQNQAYNLADFVSYSQKIIQSSIKENVPLIIVGGTGLYLKAITSDLLSVHVPPNQSLRFDLEKLDLPSLQSRLFALNHQKFESLNNSDKNNPRRLIRAIEIASSVTTPVITTNPPVITTCPSGRRGEAWQSIKMTQPHFQWIGLKPDRETLKLSIRRRVLDRLDSGAIKEVENLIVKYPDLHLPIYTSLGVKQILQFLHQEISREELIERWTLSEIDYGRRQMVWFKKQSGIVWYDKSTVDSHLITKLAEIYK</sequence>
<gene>
    <name evidence="10" type="primary">miaA</name>
    <name evidence="14" type="ORF">UW44_C0019G0004</name>
</gene>
<dbReference type="GO" id="GO:0005524">
    <property type="term" value="F:ATP binding"/>
    <property type="evidence" value="ECO:0007669"/>
    <property type="project" value="UniProtKB-UniRule"/>
</dbReference>
<evidence type="ECO:0000256" key="12">
    <source>
        <dbReference type="RuleBase" id="RU003784"/>
    </source>
</evidence>
<dbReference type="GO" id="GO:0006400">
    <property type="term" value="P:tRNA modification"/>
    <property type="evidence" value="ECO:0007669"/>
    <property type="project" value="TreeGrafter"/>
</dbReference>
<evidence type="ECO:0000256" key="4">
    <source>
        <dbReference type="ARBA" id="ARBA00022679"/>
    </source>
</evidence>
<dbReference type="SUPFAM" id="SSF52540">
    <property type="entry name" value="P-loop containing nucleoside triphosphate hydrolases"/>
    <property type="match status" value="1"/>
</dbReference>
<dbReference type="Gene3D" id="3.40.50.300">
    <property type="entry name" value="P-loop containing nucleotide triphosphate hydrolases"/>
    <property type="match status" value="2"/>
</dbReference>
<evidence type="ECO:0000313" key="15">
    <source>
        <dbReference type="Proteomes" id="UP000034006"/>
    </source>
</evidence>
<evidence type="ECO:0000256" key="7">
    <source>
        <dbReference type="ARBA" id="ARBA00022840"/>
    </source>
</evidence>
<dbReference type="HAMAP" id="MF_00185">
    <property type="entry name" value="IPP_trans"/>
    <property type="match status" value="1"/>
</dbReference>
<feature type="site" description="Interaction with substrate tRNA" evidence="10">
    <location>
        <position position="138"/>
    </location>
</feature>
<feature type="region of interest" description="Interaction with substrate tRNA" evidence="10">
    <location>
        <begin position="48"/>
        <end position="51"/>
    </location>
</feature>
<reference evidence="14 15" key="1">
    <citation type="journal article" date="2015" name="Nature">
        <title>rRNA introns, odd ribosomes, and small enigmatic genomes across a large radiation of phyla.</title>
        <authorList>
            <person name="Brown C.T."/>
            <person name="Hug L.A."/>
            <person name="Thomas B.C."/>
            <person name="Sharon I."/>
            <person name="Castelle C.J."/>
            <person name="Singh A."/>
            <person name="Wilkins M.J."/>
            <person name="Williams K.H."/>
            <person name="Banfield J.F."/>
        </authorList>
    </citation>
    <scope>NUCLEOTIDE SEQUENCE [LARGE SCALE GENOMIC DNA]</scope>
</reference>
<evidence type="ECO:0000256" key="5">
    <source>
        <dbReference type="ARBA" id="ARBA00022694"/>
    </source>
</evidence>
<dbReference type="InterPro" id="IPR027417">
    <property type="entry name" value="P-loop_NTPase"/>
</dbReference>
<evidence type="ECO:0000256" key="1">
    <source>
        <dbReference type="ARBA" id="ARBA00001946"/>
    </source>
</evidence>
<evidence type="ECO:0000256" key="9">
    <source>
        <dbReference type="ARBA" id="ARBA00049563"/>
    </source>
</evidence>
<dbReference type="PANTHER" id="PTHR11088:SF60">
    <property type="entry name" value="TRNA DIMETHYLALLYLTRANSFERASE"/>
    <property type="match status" value="1"/>
</dbReference>
<evidence type="ECO:0000256" key="10">
    <source>
        <dbReference type="HAMAP-Rule" id="MF_00185"/>
    </source>
</evidence>
<comment type="caution">
    <text evidence="14">The sequence shown here is derived from an EMBL/GenBank/DDBJ whole genome shotgun (WGS) entry which is preliminary data.</text>
</comment>
<evidence type="ECO:0000256" key="8">
    <source>
        <dbReference type="ARBA" id="ARBA00022842"/>
    </source>
</evidence>
<keyword evidence="8 10" id="KW-0460">Magnesium</keyword>